<keyword evidence="1" id="KW-0472">Membrane</keyword>
<sequence>MWLFVLAMNAIWIALQSGFVLWYITHHRVRNKLAWALPLVGVTTSILIVGILLHIYYRVSTLEFTRTAFWAGLVLALTSISLYTALSLSLCFNLPAVPNGLSAAWLLVGIFQGIYILQSMVWVGSMLIRFLLS</sequence>
<dbReference type="AlphaFoldDB" id="A0A2J6SAU4"/>
<protein>
    <submittedName>
        <fullName evidence="2">Uncharacterized protein</fullName>
    </submittedName>
</protein>
<keyword evidence="1" id="KW-0812">Transmembrane</keyword>
<feature type="transmembrane region" description="Helical" evidence="1">
    <location>
        <begin position="104"/>
        <end position="132"/>
    </location>
</feature>
<evidence type="ECO:0000313" key="2">
    <source>
        <dbReference type="EMBL" id="PMD47889.1"/>
    </source>
</evidence>
<name>A0A2J6SAU4_HYAVF</name>
<proteinExistence type="predicted"/>
<organism evidence="2 3">
    <name type="scientific">Hyaloscypha variabilis (strain UAMH 11265 / GT02V1 / F)</name>
    <name type="common">Meliniomyces variabilis</name>
    <dbReference type="NCBI Taxonomy" id="1149755"/>
    <lineage>
        <taxon>Eukaryota</taxon>
        <taxon>Fungi</taxon>
        <taxon>Dikarya</taxon>
        <taxon>Ascomycota</taxon>
        <taxon>Pezizomycotina</taxon>
        <taxon>Leotiomycetes</taxon>
        <taxon>Helotiales</taxon>
        <taxon>Hyaloscyphaceae</taxon>
        <taxon>Hyaloscypha</taxon>
        <taxon>Hyaloscypha variabilis</taxon>
    </lineage>
</organism>
<gene>
    <name evidence="2" type="ORF">L207DRAFT_165447</name>
</gene>
<keyword evidence="1" id="KW-1133">Transmembrane helix</keyword>
<feature type="transmembrane region" description="Helical" evidence="1">
    <location>
        <begin position="6"/>
        <end position="24"/>
    </location>
</feature>
<evidence type="ECO:0000256" key="1">
    <source>
        <dbReference type="SAM" id="Phobius"/>
    </source>
</evidence>
<accession>A0A2J6SAU4</accession>
<reference evidence="2 3" key="1">
    <citation type="submission" date="2016-04" db="EMBL/GenBank/DDBJ databases">
        <title>A degradative enzymes factory behind the ericoid mycorrhizal symbiosis.</title>
        <authorList>
            <consortium name="DOE Joint Genome Institute"/>
            <person name="Martino E."/>
            <person name="Morin E."/>
            <person name="Grelet G."/>
            <person name="Kuo A."/>
            <person name="Kohler A."/>
            <person name="Daghino S."/>
            <person name="Barry K."/>
            <person name="Choi C."/>
            <person name="Cichocki N."/>
            <person name="Clum A."/>
            <person name="Copeland A."/>
            <person name="Hainaut M."/>
            <person name="Haridas S."/>
            <person name="Labutti K."/>
            <person name="Lindquist E."/>
            <person name="Lipzen A."/>
            <person name="Khouja H.-R."/>
            <person name="Murat C."/>
            <person name="Ohm R."/>
            <person name="Olson A."/>
            <person name="Spatafora J."/>
            <person name="Veneault-Fourrey C."/>
            <person name="Henrissat B."/>
            <person name="Grigoriev I."/>
            <person name="Martin F."/>
            <person name="Perotto S."/>
        </authorList>
    </citation>
    <scope>NUCLEOTIDE SEQUENCE [LARGE SCALE GENOMIC DNA]</scope>
    <source>
        <strain evidence="2 3">F</strain>
    </source>
</reference>
<keyword evidence="3" id="KW-1185">Reference proteome</keyword>
<dbReference type="Proteomes" id="UP000235786">
    <property type="component" value="Unassembled WGS sequence"/>
</dbReference>
<feature type="transmembrane region" description="Helical" evidence="1">
    <location>
        <begin position="36"/>
        <end position="57"/>
    </location>
</feature>
<evidence type="ECO:0000313" key="3">
    <source>
        <dbReference type="Proteomes" id="UP000235786"/>
    </source>
</evidence>
<dbReference type="EMBL" id="KZ613938">
    <property type="protein sequence ID" value="PMD47889.1"/>
    <property type="molecule type" value="Genomic_DNA"/>
</dbReference>
<feature type="transmembrane region" description="Helical" evidence="1">
    <location>
        <begin position="69"/>
        <end position="92"/>
    </location>
</feature>